<name>A0A1C3XJ62_9HYPH</name>
<evidence type="ECO:0000313" key="2">
    <source>
        <dbReference type="EMBL" id="SCB52322.1"/>
    </source>
</evidence>
<dbReference type="InterPro" id="IPR029082">
    <property type="entry name" value="Imm35"/>
</dbReference>
<reference evidence="2 3" key="1">
    <citation type="submission" date="2016-08" db="EMBL/GenBank/DDBJ databases">
        <authorList>
            <person name="Seilhamer J.J."/>
        </authorList>
    </citation>
    <scope>NUCLEOTIDE SEQUENCE [LARGE SCALE GENOMIC DNA]</scope>
    <source>
        <strain evidence="2 3">P1-7</strain>
    </source>
</reference>
<feature type="domain" description="Immunity protein 35" evidence="1">
    <location>
        <begin position="23"/>
        <end position="84"/>
    </location>
</feature>
<dbReference type="OrthoDB" id="8242099at2"/>
<dbReference type="Pfam" id="PF15567">
    <property type="entry name" value="Imm35"/>
    <property type="match status" value="1"/>
</dbReference>
<protein>
    <submittedName>
        <fullName evidence="2">Immunity protein 35</fullName>
    </submittedName>
</protein>
<organism evidence="2 3">
    <name type="scientific">Rhizobium lusitanum</name>
    <dbReference type="NCBI Taxonomy" id="293958"/>
    <lineage>
        <taxon>Bacteria</taxon>
        <taxon>Pseudomonadati</taxon>
        <taxon>Pseudomonadota</taxon>
        <taxon>Alphaproteobacteria</taxon>
        <taxon>Hyphomicrobiales</taxon>
        <taxon>Rhizobiaceae</taxon>
        <taxon>Rhizobium/Agrobacterium group</taxon>
        <taxon>Rhizobium</taxon>
    </lineage>
</organism>
<sequence length="101" mass="11805">MITMEESENIAKSILVKKEKEIGFELKISLIRETEYGNVYFYNSKEYVETGNFRANLLGNSPFIVDIEDGVVHFFGTAFSLERYLGEYAKYRSQYGEMRTF</sequence>
<evidence type="ECO:0000259" key="1">
    <source>
        <dbReference type="Pfam" id="PF15567"/>
    </source>
</evidence>
<dbReference type="EMBL" id="FMAF01000048">
    <property type="protein sequence ID" value="SCB52322.1"/>
    <property type="molecule type" value="Genomic_DNA"/>
</dbReference>
<dbReference type="RefSeq" id="WP_051963638.1">
    <property type="nucleotide sequence ID" value="NZ_FMAF01000048.1"/>
</dbReference>
<dbReference type="AlphaFoldDB" id="A0A1C3XJ62"/>
<proteinExistence type="predicted"/>
<gene>
    <name evidence="2" type="ORF">GA0061101_14821</name>
</gene>
<accession>A0A1C3XJ62</accession>
<dbReference type="Proteomes" id="UP000199205">
    <property type="component" value="Unassembled WGS sequence"/>
</dbReference>
<evidence type="ECO:0000313" key="3">
    <source>
        <dbReference type="Proteomes" id="UP000199205"/>
    </source>
</evidence>